<dbReference type="VEuPathDB" id="VectorBase:CSON015318"/>
<dbReference type="InterPro" id="IPR000183">
    <property type="entry name" value="Orn/DAP/Arg_de-COase"/>
</dbReference>
<comment type="cofactor">
    <cofactor evidence="1 11">
        <name>pyridoxal 5'-phosphate</name>
        <dbReference type="ChEBI" id="CHEBI:597326"/>
    </cofactor>
</comment>
<dbReference type="Gene3D" id="3.20.20.10">
    <property type="entry name" value="Alanine racemase"/>
    <property type="match status" value="1"/>
</dbReference>
<dbReference type="Pfam" id="PF02784">
    <property type="entry name" value="Orn_Arg_deC_N"/>
    <property type="match status" value="1"/>
</dbReference>
<evidence type="ECO:0000256" key="7">
    <source>
        <dbReference type="ARBA" id="ARBA00034138"/>
    </source>
</evidence>
<dbReference type="SUPFAM" id="SSF50621">
    <property type="entry name" value="Alanine racemase C-terminal domain-like"/>
    <property type="match status" value="1"/>
</dbReference>
<dbReference type="GO" id="GO:0005737">
    <property type="term" value="C:cytoplasm"/>
    <property type="evidence" value="ECO:0007669"/>
    <property type="project" value="TreeGrafter"/>
</dbReference>
<evidence type="ECO:0000256" key="5">
    <source>
        <dbReference type="ARBA" id="ARBA00023239"/>
    </source>
</evidence>
<comment type="subunit">
    <text evidence="9">Homodimer. Only the dimer is catalytically active, as the active sites are constructed of residues from both monomers.</text>
</comment>
<evidence type="ECO:0000259" key="12">
    <source>
        <dbReference type="Pfam" id="PF02784"/>
    </source>
</evidence>
<sequence length="445" mass="50288">MKLIPRGDDIHYVVDDQADVWKIVEDICHHGPQDNPFYIMNIDDIVFKYNLWVSKMPRVKPHYAVKCNDTSVVLATLAALGCGFDCASKGEISKVLELGVHPDRIIFANPTKPGSHIRHAAKEHVKTMTFDSEIELSKIKLFYPEAKLVLRIRCDAEHSQCPLGKKYGCDPFTEAPQIIKSARRMRLDVVGISFHVGSGCTDYPIYHKAIKIAKDLFDYAETIGFKFNILDIGGGFPGDNNKIHHIDEVAEIVNSAIDEFFPKESSVEIISEPGRYFVASAYTLVTNIHSKKEVVALATGKTHMMYYINDGVYGSFNCQLYDHQKVVPRLLKHQQKNANKIMYPSIIWGPTCDALDQITNEIELPNLNIGDYIVFENMGAYTMCCASPFNGFPVPVMHIYVGKTTWYDYMNGNLKEMLKQLLPPDSEYLCLVAESVKQRGKQQYA</sequence>
<evidence type="ECO:0000256" key="1">
    <source>
        <dbReference type="ARBA" id="ARBA00001933"/>
    </source>
</evidence>
<dbReference type="InterPro" id="IPR002433">
    <property type="entry name" value="Orn_de-COase"/>
</dbReference>
<dbReference type="AlphaFoldDB" id="A0A336K9A9"/>
<evidence type="ECO:0000256" key="3">
    <source>
        <dbReference type="ARBA" id="ARBA00022898"/>
    </source>
</evidence>
<dbReference type="InterPro" id="IPR022653">
    <property type="entry name" value="De-COase2_pyr-phos_BS"/>
</dbReference>
<reference evidence="14" key="2">
    <citation type="submission" date="2018-07" db="EMBL/GenBank/DDBJ databases">
        <authorList>
            <person name="Quirk P.G."/>
            <person name="Krulwich T.A."/>
        </authorList>
    </citation>
    <scope>NUCLEOTIDE SEQUENCE</scope>
</reference>
<dbReference type="FunFam" id="3.20.20.10:FF:000005">
    <property type="entry name" value="Ornithine decarboxylase"/>
    <property type="match status" value="1"/>
</dbReference>
<dbReference type="CDD" id="cd00622">
    <property type="entry name" value="PLPDE_III_ODC"/>
    <property type="match status" value="1"/>
</dbReference>
<keyword evidence="4" id="KW-0620">Polyamine biosynthesis</keyword>
<comment type="catalytic activity">
    <reaction evidence="10">
        <text>L-ornithine + H(+) = putrescine + CO2</text>
        <dbReference type="Rhea" id="RHEA:22964"/>
        <dbReference type="ChEBI" id="CHEBI:15378"/>
        <dbReference type="ChEBI" id="CHEBI:16526"/>
        <dbReference type="ChEBI" id="CHEBI:46911"/>
        <dbReference type="ChEBI" id="CHEBI:326268"/>
        <dbReference type="EC" id="4.1.1.17"/>
    </reaction>
</comment>
<evidence type="ECO:0000313" key="14">
    <source>
        <dbReference type="EMBL" id="SSX19733.1"/>
    </source>
</evidence>
<dbReference type="EMBL" id="UFQT01000095">
    <property type="protein sequence ID" value="SSX19733.1"/>
    <property type="molecule type" value="Genomic_DNA"/>
</dbReference>
<dbReference type="PROSITE" id="PS00878">
    <property type="entry name" value="ODR_DC_2_1"/>
    <property type="match status" value="1"/>
</dbReference>
<comment type="function">
    <text evidence="8">Catalyzes the first and rate-limiting step of polyamine biosynthesis that converts ornithine into putrescine, which is the precursor for the polyamines, spermidine and spermine. Polyamines are essential for cell proliferation and are implicated in cellular processes, ranging from DNA replication to apoptosis.</text>
</comment>
<feature type="active site" description="Proton donor" evidence="11">
    <location>
        <position position="352"/>
    </location>
</feature>
<dbReference type="PRINTS" id="PR01182">
    <property type="entry name" value="ORNDCRBXLASE"/>
</dbReference>
<accession>A0A336K9A9</accession>
<dbReference type="EC" id="4.1.1.17" evidence="7"/>
<name>A0A336K9A9_CULSO</name>
<dbReference type="InterPro" id="IPR009006">
    <property type="entry name" value="Ala_racemase/Decarboxylase_C"/>
</dbReference>
<dbReference type="PANTHER" id="PTHR11482">
    <property type="entry name" value="ARGININE/DIAMINOPIMELATE/ORNITHINE DECARBOXYLASE"/>
    <property type="match status" value="1"/>
</dbReference>
<comment type="similarity">
    <text evidence="2">Belongs to the Orn/Lys/Arg decarboxylase class-II family.</text>
</comment>
<evidence type="ECO:0000256" key="11">
    <source>
        <dbReference type="PIRSR" id="PIRSR600183-50"/>
    </source>
</evidence>
<keyword evidence="3 11" id="KW-0663">Pyridoxal phosphate</keyword>
<dbReference type="InterPro" id="IPR022644">
    <property type="entry name" value="De-COase2_N"/>
</dbReference>
<gene>
    <name evidence="13" type="primary">CSON015318</name>
</gene>
<dbReference type="GO" id="GO:0004586">
    <property type="term" value="F:ornithine decarboxylase activity"/>
    <property type="evidence" value="ECO:0007669"/>
    <property type="project" value="UniProtKB-EC"/>
</dbReference>
<dbReference type="OMA" id="AYCRSMA"/>
<reference evidence="13" key="1">
    <citation type="submission" date="2018-04" db="EMBL/GenBank/DDBJ databases">
        <authorList>
            <person name="Go L.Y."/>
            <person name="Mitchell J.A."/>
        </authorList>
    </citation>
    <scope>NUCLEOTIDE SEQUENCE</scope>
    <source>
        <tissue evidence="13">Whole organism</tissue>
    </source>
</reference>
<dbReference type="EMBL" id="UFQS01000095">
    <property type="protein sequence ID" value="SSW99353.1"/>
    <property type="molecule type" value="Genomic_DNA"/>
</dbReference>
<evidence type="ECO:0000256" key="2">
    <source>
        <dbReference type="ARBA" id="ARBA00008872"/>
    </source>
</evidence>
<organism evidence="13">
    <name type="scientific">Culicoides sonorensis</name>
    <name type="common">Biting midge</name>
    <dbReference type="NCBI Taxonomy" id="179676"/>
    <lineage>
        <taxon>Eukaryota</taxon>
        <taxon>Metazoa</taxon>
        <taxon>Ecdysozoa</taxon>
        <taxon>Arthropoda</taxon>
        <taxon>Hexapoda</taxon>
        <taxon>Insecta</taxon>
        <taxon>Pterygota</taxon>
        <taxon>Neoptera</taxon>
        <taxon>Endopterygota</taxon>
        <taxon>Diptera</taxon>
        <taxon>Nematocera</taxon>
        <taxon>Chironomoidea</taxon>
        <taxon>Ceratopogonidae</taxon>
        <taxon>Ceratopogoninae</taxon>
        <taxon>Culicoides</taxon>
        <taxon>Monoculicoides</taxon>
    </lineage>
</organism>
<evidence type="ECO:0000256" key="8">
    <source>
        <dbReference type="ARBA" id="ARBA00037173"/>
    </source>
</evidence>
<feature type="modified residue" description="N6-(pyridoxal phosphate)lysine" evidence="11">
    <location>
        <position position="66"/>
    </location>
</feature>
<feature type="domain" description="Orn/DAP/Arg decarboxylase 2 N-terminal" evidence="12">
    <location>
        <begin position="43"/>
        <end position="279"/>
    </location>
</feature>
<evidence type="ECO:0000313" key="13">
    <source>
        <dbReference type="EMBL" id="SSW99353.1"/>
    </source>
</evidence>
<evidence type="ECO:0000256" key="4">
    <source>
        <dbReference type="ARBA" id="ARBA00023115"/>
    </source>
</evidence>
<dbReference type="InterPro" id="IPR029066">
    <property type="entry name" value="PLP-binding_barrel"/>
</dbReference>
<keyword evidence="5" id="KW-0456">Lyase</keyword>
<dbReference type="Gene3D" id="2.40.37.10">
    <property type="entry name" value="Lyase, Ornithine Decarboxylase, Chain A, domain 1"/>
    <property type="match status" value="1"/>
</dbReference>
<evidence type="ECO:0000256" key="9">
    <source>
        <dbReference type="ARBA" id="ARBA00046672"/>
    </source>
</evidence>
<dbReference type="PANTHER" id="PTHR11482:SF6">
    <property type="entry name" value="ORNITHINE DECARBOXYLASE 1-RELATED"/>
    <property type="match status" value="1"/>
</dbReference>
<evidence type="ECO:0000256" key="10">
    <source>
        <dbReference type="ARBA" id="ARBA00049127"/>
    </source>
</evidence>
<dbReference type="PRINTS" id="PR01179">
    <property type="entry name" value="ODADCRBXLASE"/>
</dbReference>
<protein>
    <recommendedName>
        <fullName evidence="7">ornithine decarboxylase</fullName>
        <ecNumber evidence="7">4.1.1.17</ecNumber>
    </recommendedName>
</protein>
<proteinExistence type="inferred from homology"/>
<evidence type="ECO:0000256" key="6">
    <source>
        <dbReference type="ARBA" id="ARBA00034115"/>
    </source>
</evidence>
<dbReference type="GO" id="GO:0033387">
    <property type="term" value="P:putrescine biosynthetic process from arginine, via ornithine"/>
    <property type="evidence" value="ECO:0007669"/>
    <property type="project" value="TreeGrafter"/>
</dbReference>
<dbReference type="SUPFAM" id="SSF51419">
    <property type="entry name" value="PLP-binding barrel"/>
    <property type="match status" value="1"/>
</dbReference>
<comment type="pathway">
    <text evidence="6">Amine and polyamine biosynthesis; putrescine biosynthesis via L-ornithine pathway; putrescine from L-ornithine: step 1/1.</text>
</comment>